<dbReference type="InterPro" id="IPR011576">
    <property type="entry name" value="Pyridox_Oxase_N"/>
</dbReference>
<dbReference type="RefSeq" id="WP_212516421.1">
    <property type="nucleotide sequence ID" value="NZ_JAGSOH010000004.1"/>
</dbReference>
<name>A0A941E7B9_9ACTN</name>
<evidence type="ECO:0000259" key="2">
    <source>
        <dbReference type="Pfam" id="PF01243"/>
    </source>
</evidence>
<evidence type="ECO:0000313" key="4">
    <source>
        <dbReference type="Proteomes" id="UP000676325"/>
    </source>
</evidence>
<dbReference type="Proteomes" id="UP000676325">
    <property type="component" value="Unassembled WGS sequence"/>
</dbReference>
<dbReference type="Gene3D" id="2.30.110.10">
    <property type="entry name" value="Electron Transport, Fmn-binding Protein, Chain A"/>
    <property type="match status" value="1"/>
</dbReference>
<dbReference type="PANTHER" id="PTHR39336">
    <property type="entry name" value="PYRIDOXAMINE PHOSPHATE OXIDASE FAMILY PROTEIN (AFU_ORTHOLOGUE AFUA_6G11440)"/>
    <property type="match status" value="1"/>
</dbReference>
<protein>
    <submittedName>
        <fullName evidence="3">Pyridoxamine 5'-phosphate oxidase family protein</fullName>
    </submittedName>
</protein>
<proteinExistence type="predicted"/>
<accession>A0A941E7B9</accession>
<dbReference type="InterPro" id="IPR012349">
    <property type="entry name" value="Split_barrel_FMN-bd"/>
</dbReference>
<dbReference type="PANTHER" id="PTHR39336:SF1">
    <property type="entry name" value="PYRIDOXAMINE PHOSPHATE OXIDASE FAMILY PROTEIN (AFU_ORTHOLOGUE AFUA_6G11440)"/>
    <property type="match status" value="1"/>
</dbReference>
<dbReference type="EMBL" id="JAGSOH010000004">
    <property type="protein sequence ID" value="MBR7825273.1"/>
    <property type="molecule type" value="Genomic_DNA"/>
</dbReference>
<keyword evidence="4" id="KW-1185">Reference proteome</keyword>
<dbReference type="AlphaFoldDB" id="A0A941E7B9"/>
<comment type="caution">
    <text evidence="3">The sequence shown here is derived from an EMBL/GenBank/DDBJ whole genome shotgun (WGS) entry which is preliminary data.</text>
</comment>
<evidence type="ECO:0000256" key="1">
    <source>
        <dbReference type="SAM" id="MobiDB-lite"/>
    </source>
</evidence>
<feature type="region of interest" description="Disordered" evidence="1">
    <location>
        <begin position="173"/>
        <end position="195"/>
    </location>
</feature>
<sequence length="195" mass="22096">MATYYEEITPKLLKFIERQNMFFVATAPAGDGRVNVSPKGYVDTFKALDAHTFAYLELFGSGIETKAHLRENPRITIMFCSFDRESNIVRLYGTGRYVRPDDPEFRDFAPHFNLEHPGLRGLVVVDVESTQSSCGYAVPYMELKGERPVLDTMHGRRAPEEWAQRVAEVNDKSIDGLPGLEPDHPLPTEVPRTYA</sequence>
<evidence type="ECO:0000313" key="3">
    <source>
        <dbReference type="EMBL" id="MBR7825273.1"/>
    </source>
</evidence>
<gene>
    <name evidence="3" type="ORF">KDK95_03065</name>
</gene>
<feature type="domain" description="Pyridoxamine 5'-phosphate oxidase N-terminal" evidence="2">
    <location>
        <begin position="8"/>
        <end position="130"/>
    </location>
</feature>
<reference evidence="3" key="1">
    <citation type="submission" date="2021-04" db="EMBL/GenBank/DDBJ databases">
        <title>Genome based classification of Actinospica acidithermotolerans sp. nov., an actinobacterium isolated from an Indonesian hot spring.</title>
        <authorList>
            <person name="Kusuma A.B."/>
            <person name="Putra K.E."/>
            <person name="Nafisah S."/>
            <person name="Loh J."/>
            <person name="Nouioui I."/>
            <person name="Goodfellow M."/>
        </authorList>
    </citation>
    <scope>NUCLEOTIDE SEQUENCE</scope>
    <source>
        <strain evidence="3">MGRD01-02</strain>
    </source>
</reference>
<dbReference type="Pfam" id="PF01243">
    <property type="entry name" value="PNPOx_N"/>
    <property type="match status" value="1"/>
</dbReference>
<organism evidence="3 4">
    <name type="scientific">Actinospica acidithermotolerans</name>
    <dbReference type="NCBI Taxonomy" id="2828514"/>
    <lineage>
        <taxon>Bacteria</taxon>
        <taxon>Bacillati</taxon>
        <taxon>Actinomycetota</taxon>
        <taxon>Actinomycetes</taxon>
        <taxon>Catenulisporales</taxon>
        <taxon>Actinospicaceae</taxon>
        <taxon>Actinospica</taxon>
    </lineage>
</organism>
<dbReference type="SUPFAM" id="SSF50475">
    <property type="entry name" value="FMN-binding split barrel"/>
    <property type="match status" value="1"/>
</dbReference>